<dbReference type="InterPro" id="IPR013324">
    <property type="entry name" value="RNA_pol_sigma_r3/r4-like"/>
</dbReference>
<keyword evidence="8" id="KW-1185">Reference proteome</keyword>
<keyword evidence="5" id="KW-0804">Transcription</keyword>
<dbReference type="OrthoDB" id="3608473at2"/>
<evidence type="ECO:0000256" key="4">
    <source>
        <dbReference type="ARBA" id="ARBA00023125"/>
    </source>
</evidence>
<dbReference type="Pfam" id="PF08281">
    <property type="entry name" value="Sigma70_r4_2"/>
    <property type="match status" value="1"/>
</dbReference>
<sequence length="210" mass="22866">MDGNNMTGDDTASAAALAPAATNPAAGAQEVHAVEVAGEHAEPPEFANFEEYYRADAMPLVGFLMKLGAGVHDAPDIAQAVLVEMFRTWERIRSPRRWARDNVTWALYKMPVSAVHENLADVLPDSACSVLLSPEHYAEVAQAAEAVRALLVPLPEQQRLVMAYLMDGFTHREIAQAICTTPAAVAKAAARARMALKDRIYADQQPQEDR</sequence>
<dbReference type="Gene3D" id="1.10.10.10">
    <property type="entry name" value="Winged helix-like DNA-binding domain superfamily/Winged helix DNA-binding domain"/>
    <property type="match status" value="1"/>
</dbReference>
<dbReference type="Proteomes" id="UP000286716">
    <property type="component" value="Unassembled WGS sequence"/>
</dbReference>
<dbReference type="GO" id="GO:0016987">
    <property type="term" value="F:sigma factor activity"/>
    <property type="evidence" value="ECO:0007669"/>
    <property type="project" value="UniProtKB-KW"/>
</dbReference>
<protein>
    <submittedName>
        <fullName evidence="7">Sigma-70 family RNA polymerase sigma factor</fullName>
    </submittedName>
</protein>
<evidence type="ECO:0000256" key="2">
    <source>
        <dbReference type="ARBA" id="ARBA00023015"/>
    </source>
</evidence>
<keyword evidence="2" id="KW-0805">Transcription regulation</keyword>
<comment type="similarity">
    <text evidence="1">Belongs to the sigma-70 factor family. ECF subfamily.</text>
</comment>
<keyword evidence="3" id="KW-0731">Sigma factor</keyword>
<keyword evidence="4" id="KW-0238">DNA-binding</keyword>
<dbReference type="AlphaFoldDB" id="A0A428WET0"/>
<name>A0A428WET0_AMYBA</name>
<dbReference type="SUPFAM" id="SSF88659">
    <property type="entry name" value="Sigma3 and sigma4 domains of RNA polymerase sigma factors"/>
    <property type="match status" value="1"/>
</dbReference>
<gene>
    <name evidence="7" type="ORF">DMA12_23510</name>
</gene>
<comment type="caution">
    <text evidence="7">The sequence shown here is derived from an EMBL/GenBank/DDBJ whole genome shotgun (WGS) entry which is preliminary data.</text>
</comment>
<organism evidence="7 8">
    <name type="scientific">Amycolatopsis balhimycina DSM 5908</name>
    <dbReference type="NCBI Taxonomy" id="1081091"/>
    <lineage>
        <taxon>Bacteria</taxon>
        <taxon>Bacillati</taxon>
        <taxon>Actinomycetota</taxon>
        <taxon>Actinomycetes</taxon>
        <taxon>Pseudonocardiales</taxon>
        <taxon>Pseudonocardiaceae</taxon>
        <taxon>Amycolatopsis</taxon>
    </lineage>
</organism>
<proteinExistence type="inferred from homology"/>
<dbReference type="GO" id="GO:0003677">
    <property type="term" value="F:DNA binding"/>
    <property type="evidence" value="ECO:0007669"/>
    <property type="project" value="UniProtKB-KW"/>
</dbReference>
<dbReference type="InterPro" id="IPR039425">
    <property type="entry name" value="RNA_pol_sigma-70-like"/>
</dbReference>
<evidence type="ECO:0000313" key="7">
    <source>
        <dbReference type="EMBL" id="RSM41594.1"/>
    </source>
</evidence>
<feature type="domain" description="RNA polymerase sigma factor 70 region 4 type 2" evidence="6">
    <location>
        <begin position="145"/>
        <end position="196"/>
    </location>
</feature>
<evidence type="ECO:0000259" key="6">
    <source>
        <dbReference type="Pfam" id="PF08281"/>
    </source>
</evidence>
<dbReference type="InterPro" id="IPR036388">
    <property type="entry name" value="WH-like_DNA-bd_sf"/>
</dbReference>
<dbReference type="PANTHER" id="PTHR43133:SF8">
    <property type="entry name" value="RNA POLYMERASE SIGMA FACTOR HI_1459-RELATED"/>
    <property type="match status" value="1"/>
</dbReference>
<accession>A0A428WET0</accession>
<evidence type="ECO:0000256" key="5">
    <source>
        <dbReference type="ARBA" id="ARBA00023163"/>
    </source>
</evidence>
<evidence type="ECO:0000313" key="8">
    <source>
        <dbReference type="Proteomes" id="UP000286716"/>
    </source>
</evidence>
<dbReference type="GO" id="GO:0006352">
    <property type="term" value="P:DNA-templated transcription initiation"/>
    <property type="evidence" value="ECO:0007669"/>
    <property type="project" value="InterPro"/>
</dbReference>
<evidence type="ECO:0000256" key="3">
    <source>
        <dbReference type="ARBA" id="ARBA00023082"/>
    </source>
</evidence>
<dbReference type="EMBL" id="QHHU01000033">
    <property type="protein sequence ID" value="RSM41594.1"/>
    <property type="molecule type" value="Genomic_DNA"/>
</dbReference>
<dbReference type="PANTHER" id="PTHR43133">
    <property type="entry name" value="RNA POLYMERASE ECF-TYPE SIGMA FACTO"/>
    <property type="match status" value="1"/>
</dbReference>
<reference evidence="7 8" key="1">
    <citation type="submission" date="2018-05" db="EMBL/GenBank/DDBJ databases">
        <title>Evolution of GPA BGCs.</title>
        <authorList>
            <person name="Waglechner N."/>
            <person name="Wright G.D."/>
        </authorList>
    </citation>
    <scope>NUCLEOTIDE SEQUENCE [LARGE SCALE GENOMIC DNA]</scope>
    <source>
        <strain evidence="7 8">DSM 5908</strain>
    </source>
</reference>
<dbReference type="InterPro" id="IPR013249">
    <property type="entry name" value="RNA_pol_sigma70_r4_t2"/>
</dbReference>
<evidence type="ECO:0000256" key="1">
    <source>
        <dbReference type="ARBA" id="ARBA00010641"/>
    </source>
</evidence>